<dbReference type="EMBL" id="CALOZG010000001">
    <property type="protein sequence ID" value="CAH3936083.1"/>
    <property type="molecule type" value="Genomic_DNA"/>
</dbReference>
<proteinExistence type="predicted"/>
<organism evidence="1 2">
    <name type="scientific">Pieris brassicae</name>
    <name type="common">White butterfly</name>
    <name type="synonym">Large white butterfly</name>
    <dbReference type="NCBI Taxonomy" id="7116"/>
    <lineage>
        <taxon>Eukaryota</taxon>
        <taxon>Metazoa</taxon>
        <taxon>Ecdysozoa</taxon>
        <taxon>Arthropoda</taxon>
        <taxon>Hexapoda</taxon>
        <taxon>Insecta</taxon>
        <taxon>Pterygota</taxon>
        <taxon>Neoptera</taxon>
        <taxon>Endopterygota</taxon>
        <taxon>Lepidoptera</taxon>
        <taxon>Glossata</taxon>
        <taxon>Ditrysia</taxon>
        <taxon>Papilionoidea</taxon>
        <taxon>Pieridae</taxon>
        <taxon>Pierinae</taxon>
        <taxon>Pieris</taxon>
    </lineage>
</organism>
<sequence length="75" mass="7927">MPSGPGALRAFKERAALNTALGEMYIGSSSAGIRCRKRSSAAVSIRRALTGSFAGLGWNWVSRWSANSSARLLAL</sequence>
<name>A0A9P0SZY4_PIEBR</name>
<accession>A0A9P0SZY4</accession>
<evidence type="ECO:0000313" key="1">
    <source>
        <dbReference type="EMBL" id="CAH3936083.1"/>
    </source>
</evidence>
<keyword evidence="2" id="KW-1185">Reference proteome</keyword>
<protein>
    <submittedName>
        <fullName evidence="1">Uncharacterized protein</fullName>
    </submittedName>
</protein>
<dbReference type="AlphaFoldDB" id="A0A9P0SZY4"/>
<dbReference type="Proteomes" id="UP001152562">
    <property type="component" value="Unassembled WGS sequence"/>
</dbReference>
<gene>
    <name evidence="1" type="ORF">PIBRA_LOCUS1275</name>
</gene>
<comment type="caution">
    <text evidence="1">The sequence shown here is derived from an EMBL/GenBank/DDBJ whole genome shotgun (WGS) entry which is preliminary data.</text>
</comment>
<evidence type="ECO:0000313" key="2">
    <source>
        <dbReference type="Proteomes" id="UP001152562"/>
    </source>
</evidence>
<reference evidence="1" key="1">
    <citation type="submission" date="2022-05" db="EMBL/GenBank/DDBJ databases">
        <authorList>
            <person name="Okamura Y."/>
        </authorList>
    </citation>
    <scope>NUCLEOTIDE SEQUENCE</scope>
</reference>